<sequence>MPIEGLEHIQELSGVSVEVVMDIAGRLTELALETDVFIPATLKSEPNAN</sequence>
<proteinExistence type="predicted"/>
<evidence type="ECO:0000313" key="2">
    <source>
        <dbReference type="Proteomes" id="UP000537260"/>
    </source>
</evidence>
<evidence type="ECO:0000313" key="1">
    <source>
        <dbReference type="EMBL" id="NYJ19619.1"/>
    </source>
</evidence>
<gene>
    <name evidence="1" type="ORF">HNR05_001410</name>
</gene>
<dbReference type="AlphaFoldDB" id="A0A7Z0EEQ7"/>
<dbReference type="Proteomes" id="UP000537260">
    <property type="component" value="Unassembled WGS sequence"/>
</dbReference>
<protein>
    <submittedName>
        <fullName evidence="1">Uncharacterized protein</fullName>
    </submittedName>
</protein>
<organism evidence="1 2">
    <name type="scientific">Glaciibacter psychrotolerans</name>
    <dbReference type="NCBI Taxonomy" id="670054"/>
    <lineage>
        <taxon>Bacteria</taxon>
        <taxon>Bacillati</taxon>
        <taxon>Actinomycetota</taxon>
        <taxon>Actinomycetes</taxon>
        <taxon>Micrococcales</taxon>
        <taxon>Microbacteriaceae</taxon>
        <taxon>Glaciibacter</taxon>
    </lineage>
</organism>
<comment type="caution">
    <text evidence="1">The sequence shown here is derived from an EMBL/GenBank/DDBJ whole genome shotgun (WGS) entry which is preliminary data.</text>
</comment>
<reference evidence="1 2" key="1">
    <citation type="submission" date="2020-07" db="EMBL/GenBank/DDBJ databases">
        <title>Sequencing the genomes of 1000 actinobacteria strains.</title>
        <authorList>
            <person name="Klenk H.-P."/>
        </authorList>
    </citation>
    <scope>NUCLEOTIDE SEQUENCE [LARGE SCALE GENOMIC DNA]</scope>
    <source>
        <strain evidence="1 2">LI1</strain>
    </source>
</reference>
<dbReference type="EMBL" id="JACCFM010000001">
    <property type="protein sequence ID" value="NYJ19619.1"/>
    <property type="molecule type" value="Genomic_DNA"/>
</dbReference>
<accession>A0A7Z0EEQ7</accession>
<dbReference type="RefSeq" id="WP_179578353.1">
    <property type="nucleotide sequence ID" value="NZ_JACCFM010000001.1"/>
</dbReference>
<name>A0A7Z0EEQ7_9MICO</name>
<keyword evidence="2" id="KW-1185">Reference proteome</keyword>